<sequence length="129" mass="15082">MIEKDYIKRQIDLFFQELTALLSKKPAKEIKLKELNYLSEKYTNHTLTYFIDTPIENIISAYKEEDDTLEIISELLLQIENNKEVLSKNIQLIEHINKVSTCFSFQRSSNLQKIKATLSICLFSCSSQK</sequence>
<evidence type="ECO:0000313" key="2">
    <source>
        <dbReference type="Proteomes" id="UP000681610"/>
    </source>
</evidence>
<keyword evidence="2" id="KW-1185">Reference proteome</keyword>
<proteinExistence type="predicted"/>
<accession>A0ABS3PWU9</accession>
<dbReference type="Proteomes" id="UP000681610">
    <property type="component" value="Unassembled WGS sequence"/>
</dbReference>
<name>A0ABS3PWU9_9FLAO</name>
<protein>
    <submittedName>
        <fullName evidence="1">Uncharacterized protein</fullName>
    </submittedName>
</protein>
<organism evidence="1 2">
    <name type="scientific">Capnocytophaga bilenii</name>
    <dbReference type="NCBI Taxonomy" id="2819369"/>
    <lineage>
        <taxon>Bacteria</taxon>
        <taxon>Pseudomonadati</taxon>
        <taxon>Bacteroidota</taxon>
        <taxon>Flavobacteriia</taxon>
        <taxon>Flavobacteriales</taxon>
        <taxon>Flavobacteriaceae</taxon>
        <taxon>Capnocytophaga</taxon>
    </lineage>
</organism>
<evidence type="ECO:0000313" key="1">
    <source>
        <dbReference type="EMBL" id="MBO1883707.1"/>
    </source>
</evidence>
<gene>
    <name evidence="1" type="ORF">J4N46_04545</name>
</gene>
<comment type="caution">
    <text evidence="1">The sequence shown here is derived from an EMBL/GenBank/DDBJ whole genome shotgun (WGS) entry which is preliminary data.</text>
</comment>
<dbReference type="EMBL" id="JAGDYP010000003">
    <property type="protein sequence ID" value="MBO1883707.1"/>
    <property type="molecule type" value="Genomic_DNA"/>
</dbReference>
<dbReference type="RefSeq" id="WP_208058331.1">
    <property type="nucleotide sequence ID" value="NZ_JAGDYP010000003.1"/>
</dbReference>
<reference evidence="1 2" key="1">
    <citation type="submission" date="2021-03" db="EMBL/GenBank/DDBJ databases">
        <title>Isolation and description of Capnocytophaga bilenii sp. nov., a novel Capnocytophaga species, isolated from a gingivitis subject.</title>
        <authorList>
            <person name="Antezack A."/>
            <person name="Monnet-Corti V."/>
            <person name="La Scola B."/>
        </authorList>
    </citation>
    <scope>NUCLEOTIDE SEQUENCE [LARGE SCALE GENOMIC DNA]</scope>
    <source>
        <strain evidence="1 2">Marseille-Q4570</strain>
    </source>
</reference>